<reference evidence="3" key="3">
    <citation type="journal article" date="2018" name="Nat. Plants">
        <title>Whole-genome landscape of Medicago truncatula symbiotic genes.</title>
        <authorList>
            <person name="Pecrix Y."/>
            <person name="Gamas P."/>
            <person name="Carrere S."/>
        </authorList>
    </citation>
    <scope>NUCLEOTIDE SEQUENCE</scope>
    <source>
        <tissue evidence="3">Leaves</tissue>
    </source>
</reference>
<name>Q2HUK3_MEDTR</name>
<dbReference type="Proteomes" id="UP000265566">
    <property type="component" value="Chromosome 7"/>
</dbReference>
<gene>
    <name evidence="2" type="ORF">MtrDRAFT_AC149131g16v2</name>
    <name evidence="3" type="ORF">MtrunA17_Chr7g0251951</name>
</gene>
<dbReference type="AlphaFoldDB" id="Q2HUK3"/>
<protein>
    <submittedName>
        <fullName evidence="2">Uncharacterized protein</fullName>
    </submittedName>
</protein>
<reference evidence="2" key="1">
    <citation type="submission" date="2004-11" db="EMBL/GenBank/DDBJ databases">
        <authorList>
            <person name="Town C.D."/>
        </authorList>
    </citation>
    <scope>NUCLEOTIDE SEQUENCE</scope>
</reference>
<organism evidence="2">
    <name type="scientific">Medicago truncatula</name>
    <name type="common">Barrel medic</name>
    <name type="synonym">Medicago tribuloides</name>
    <dbReference type="NCBI Taxonomy" id="3880"/>
    <lineage>
        <taxon>Eukaryota</taxon>
        <taxon>Viridiplantae</taxon>
        <taxon>Streptophyta</taxon>
        <taxon>Embryophyta</taxon>
        <taxon>Tracheophyta</taxon>
        <taxon>Spermatophyta</taxon>
        <taxon>Magnoliopsida</taxon>
        <taxon>eudicotyledons</taxon>
        <taxon>Gunneridae</taxon>
        <taxon>Pentapetalae</taxon>
        <taxon>rosids</taxon>
        <taxon>fabids</taxon>
        <taxon>Fabales</taxon>
        <taxon>Fabaceae</taxon>
        <taxon>Papilionoideae</taxon>
        <taxon>50 kb inversion clade</taxon>
        <taxon>NPAAA clade</taxon>
        <taxon>Hologalegina</taxon>
        <taxon>IRL clade</taxon>
        <taxon>Trifolieae</taxon>
        <taxon>Medicago</taxon>
    </lineage>
</organism>
<evidence type="ECO:0000313" key="3">
    <source>
        <dbReference type="EMBL" id="RHN47342.1"/>
    </source>
</evidence>
<feature type="region of interest" description="Disordered" evidence="1">
    <location>
        <begin position="1"/>
        <end position="27"/>
    </location>
</feature>
<dbReference type="Gramene" id="rna41931">
    <property type="protein sequence ID" value="RHN47342.1"/>
    <property type="gene ID" value="gene41931"/>
</dbReference>
<feature type="compositionally biased region" description="Basic and acidic residues" evidence="1">
    <location>
        <begin position="12"/>
        <end position="27"/>
    </location>
</feature>
<evidence type="ECO:0000313" key="2">
    <source>
        <dbReference type="EMBL" id="ABD32563.1"/>
    </source>
</evidence>
<reference evidence="2" key="2">
    <citation type="submission" date="2007-03" db="EMBL/GenBank/DDBJ databases">
        <authorList>
            <consortium name="The International Medicago Genome Annotation Group"/>
        </authorList>
    </citation>
    <scope>NUCLEOTIDE SEQUENCE</scope>
</reference>
<evidence type="ECO:0000256" key="1">
    <source>
        <dbReference type="SAM" id="MobiDB-lite"/>
    </source>
</evidence>
<dbReference type="EMBL" id="PSQE01000007">
    <property type="protein sequence ID" value="RHN47342.1"/>
    <property type="molecule type" value="Genomic_DNA"/>
</dbReference>
<accession>Q2HUK3</accession>
<sequence length="101" mass="11111">MVLQVSSKGWRSYKDDTGGERDGTDKNRSVISSYLSRPLSISFSVPVDFPTKRLNLFFFAHFLGCGFGGSDGGFNDYGGSLVLEVSYNPEVLVQLAKCRNC</sequence>
<dbReference type="EMBL" id="AC149131">
    <property type="protein sequence ID" value="ABD32563.1"/>
    <property type="molecule type" value="Genomic_DNA"/>
</dbReference>
<proteinExistence type="predicted"/>